<comment type="caution">
    <text evidence="6">The sequence shown here is derived from an EMBL/GenBank/DDBJ whole genome shotgun (WGS) entry which is preliminary data.</text>
</comment>
<dbReference type="PATRIC" id="fig|520764.3.peg.1685"/>
<accession>A0A140L7L1</accession>
<evidence type="ECO:0000256" key="2">
    <source>
        <dbReference type="ARBA" id="ARBA00022723"/>
    </source>
</evidence>
<dbReference type="GO" id="GO:0047789">
    <property type="term" value="F:creatininase activity"/>
    <property type="evidence" value="ECO:0007669"/>
    <property type="project" value="UniProtKB-EC"/>
</dbReference>
<dbReference type="EC" id="3.5.2.10" evidence="6"/>
<dbReference type="GO" id="GO:0046872">
    <property type="term" value="F:metal ion binding"/>
    <property type="evidence" value="ECO:0007669"/>
    <property type="project" value="UniProtKB-KW"/>
</dbReference>
<dbReference type="GO" id="GO:0009231">
    <property type="term" value="P:riboflavin biosynthetic process"/>
    <property type="evidence" value="ECO:0007669"/>
    <property type="project" value="TreeGrafter"/>
</dbReference>
<evidence type="ECO:0000313" key="6">
    <source>
        <dbReference type="EMBL" id="KXG76536.1"/>
    </source>
</evidence>
<comment type="similarity">
    <text evidence="5">Belongs to the creatininase superfamily.</text>
</comment>
<comment type="cofactor">
    <cofactor evidence="1">
        <name>Zn(2+)</name>
        <dbReference type="ChEBI" id="CHEBI:29105"/>
    </cofactor>
</comment>
<proteinExistence type="inferred from homology"/>
<keyword evidence="4" id="KW-0862">Zinc</keyword>
<evidence type="ECO:0000256" key="3">
    <source>
        <dbReference type="ARBA" id="ARBA00022801"/>
    </source>
</evidence>
<evidence type="ECO:0000256" key="4">
    <source>
        <dbReference type="ARBA" id="ARBA00022833"/>
    </source>
</evidence>
<dbReference type="InParanoid" id="A0A140L7L1"/>
<dbReference type="Gene3D" id="3.40.50.10310">
    <property type="entry name" value="Creatininase"/>
    <property type="match status" value="1"/>
</dbReference>
<gene>
    <name evidence="6" type="primary">crnA</name>
    <name evidence="6" type="ORF">AN618_15670</name>
</gene>
<dbReference type="SUPFAM" id="SSF102215">
    <property type="entry name" value="Creatininase"/>
    <property type="match status" value="1"/>
</dbReference>
<dbReference type="InterPro" id="IPR049842">
    <property type="entry name" value="Diketo_inos_hlase_IolN"/>
</dbReference>
<keyword evidence="2" id="KW-0479">Metal-binding</keyword>
<dbReference type="Pfam" id="PF02633">
    <property type="entry name" value="Creatininase"/>
    <property type="match status" value="1"/>
</dbReference>
<dbReference type="PANTHER" id="PTHR35005">
    <property type="entry name" value="3-DEHYDRO-SCYLLO-INOSOSE HYDROLASE"/>
    <property type="match status" value="1"/>
</dbReference>
<dbReference type="GO" id="GO:0016811">
    <property type="term" value="F:hydrolase activity, acting on carbon-nitrogen (but not peptide) bonds, in linear amides"/>
    <property type="evidence" value="ECO:0007669"/>
    <property type="project" value="TreeGrafter"/>
</dbReference>
<name>A0A140L7L1_9FIRM</name>
<dbReference type="InterPro" id="IPR024087">
    <property type="entry name" value="Creatininase-like_sf"/>
</dbReference>
<dbReference type="InterPro" id="IPR003785">
    <property type="entry name" value="Creatininase/forma_Hydrolase"/>
</dbReference>
<dbReference type="OrthoDB" id="9801445at2"/>
<dbReference type="STRING" id="520764.AN618_15670"/>
<dbReference type="PANTHER" id="PTHR35005:SF1">
    <property type="entry name" value="2-AMINO-5-FORMYLAMINO-6-RIBOSYLAMINOPYRIMIDIN-4(3H)-ONE 5'-MONOPHOSPHATE DEFORMYLASE"/>
    <property type="match status" value="1"/>
</dbReference>
<sequence>MGEWKFPNEGCLEKPNKMYYHTMTKKDVEERLKVNDIIIIPVGSTENHGNAGPMGEDTFIVTRIAEMVAAKAGCTIASPLWYGSHPFHHIGQPGTVPLPDDVFAAMIRAIISGYWNTGFRKQIFISMHGQEYIIPSAIQEWAKKYQVPALILFVDLPRVMGQTLMDKEHGGPFDTPFQHADEAETSISLALFPEFCDMENAEDTEVKGYLPPGHVDRGGDIYGYPIPGHCQVGNVGIECITAPEGVLGKATKANAEKARACIERACDYLLKLHNDILSIFPPGKLPDASRITQRDPKEIEALLKGPTKGGKHIYTIAWPS</sequence>
<evidence type="ECO:0000256" key="5">
    <source>
        <dbReference type="ARBA" id="ARBA00024029"/>
    </source>
</evidence>
<reference evidence="6 7" key="1">
    <citation type="submission" date="2015-12" db="EMBL/GenBank/DDBJ databases">
        <title>Draft genome sequnece of Fervidicola ferrireducens strain Y170.</title>
        <authorList>
            <person name="Patel B.K."/>
        </authorList>
    </citation>
    <scope>NUCLEOTIDE SEQUENCE [LARGE SCALE GENOMIC DNA]</scope>
    <source>
        <strain evidence="6 7">Y170</strain>
    </source>
</reference>
<dbReference type="Proteomes" id="UP000070427">
    <property type="component" value="Unassembled WGS sequence"/>
</dbReference>
<organism evidence="6 7">
    <name type="scientific">Fervidicola ferrireducens</name>
    <dbReference type="NCBI Taxonomy" id="520764"/>
    <lineage>
        <taxon>Bacteria</taxon>
        <taxon>Bacillati</taxon>
        <taxon>Bacillota</taxon>
        <taxon>Clostridia</taxon>
        <taxon>Thermosediminibacterales</taxon>
        <taxon>Thermosediminibacteraceae</taxon>
        <taxon>Fervidicola</taxon>
    </lineage>
</organism>
<dbReference type="EMBL" id="LOED01000019">
    <property type="protein sequence ID" value="KXG76536.1"/>
    <property type="molecule type" value="Genomic_DNA"/>
</dbReference>
<evidence type="ECO:0000313" key="7">
    <source>
        <dbReference type="Proteomes" id="UP000070427"/>
    </source>
</evidence>
<protein>
    <submittedName>
        <fullName evidence="6">Creatinine amidohydrolase</fullName>
        <ecNumber evidence="6">3.5.2.10</ecNumber>
    </submittedName>
</protein>
<dbReference type="RefSeq" id="WP_066353676.1">
    <property type="nucleotide sequence ID" value="NZ_LOED01000019.1"/>
</dbReference>
<keyword evidence="3 6" id="KW-0378">Hydrolase</keyword>
<dbReference type="AlphaFoldDB" id="A0A140L7L1"/>
<dbReference type="NCBIfam" id="NF041098">
    <property type="entry name" value="diketo_inos_hlase_IolN"/>
    <property type="match status" value="1"/>
</dbReference>
<evidence type="ECO:0000256" key="1">
    <source>
        <dbReference type="ARBA" id="ARBA00001947"/>
    </source>
</evidence>
<keyword evidence="7" id="KW-1185">Reference proteome</keyword>